<evidence type="ECO:0000313" key="3">
    <source>
        <dbReference type="Proteomes" id="UP001216189"/>
    </source>
</evidence>
<dbReference type="Pfam" id="PF16036">
    <property type="entry name" value="Chalcone_3"/>
    <property type="match status" value="1"/>
</dbReference>
<dbReference type="EMBL" id="JARBFT010000003">
    <property type="protein sequence ID" value="MDE1514367.1"/>
    <property type="molecule type" value="Genomic_DNA"/>
</dbReference>
<evidence type="ECO:0000313" key="2">
    <source>
        <dbReference type="EMBL" id="MDE1514367.1"/>
    </source>
</evidence>
<name>A0ABT5UZU4_9VIBR</name>
<accession>A0ABT5UZU4</accession>
<evidence type="ECO:0000259" key="1">
    <source>
        <dbReference type="Pfam" id="PF16036"/>
    </source>
</evidence>
<comment type="caution">
    <text evidence="2">The sequence shown here is derived from an EMBL/GenBank/DDBJ whole genome shotgun (WGS) entry which is preliminary data.</text>
</comment>
<dbReference type="InterPro" id="IPR016087">
    <property type="entry name" value="Chalcone_isomerase"/>
</dbReference>
<dbReference type="GO" id="GO:0016853">
    <property type="term" value="F:isomerase activity"/>
    <property type="evidence" value="ECO:0007669"/>
    <property type="project" value="UniProtKB-KW"/>
</dbReference>
<gene>
    <name evidence="2" type="ORF">PUN32_04980</name>
</gene>
<organism evidence="2 3">
    <name type="scientific">Vibrio chanodichtyis</name>
    <dbReference type="NCBI Taxonomy" id="3027932"/>
    <lineage>
        <taxon>Bacteria</taxon>
        <taxon>Pseudomonadati</taxon>
        <taxon>Pseudomonadota</taxon>
        <taxon>Gammaproteobacteria</taxon>
        <taxon>Vibrionales</taxon>
        <taxon>Vibrionaceae</taxon>
        <taxon>Vibrio</taxon>
    </lineage>
</organism>
<reference evidence="2 3" key="1">
    <citation type="submission" date="2023-02" db="EMBL/GenBank/DDBJ databases">
        <title>Vibrio intestini sp. nov., a close relative of Vibrio cholerae isolated from the intestine of Healthy Culter dabryi.</title>
        <authorList>
            <person name="Wu N."/>
        </authorList>
    </citation>
    <scope>NUCLEOTIDE SEQUENCE [LARGE SCALE GENOMIC DNA]</scope>
    <source>
        <strain evidence="2 3">DSL-7</strain>
    </source>
</reference>
<proteinExistence type="predicted"/>
<keyword evidence="3" id="KW-1185">Reference proteome</keyword>
<dbReference type="Proteomes" id="UP001216189">
    <property type="component" value="Unassembled WGS sequence"/>
</dbReference>
<protein>
    <submittedName>
        <fullName evidence="2">Chalcone isomerase family protein</fullName>
    </submittedName>
</protein>
<feature type="domain" description="Chalcone isomerase" evidence="1">
    <location>
        <begin position="32"/>
        <end position="174"/>
    </location>
</feature>
<keyword evidence="2" id="KW-0413">Isomerase</keyword>
<dbReference type="RefSeq" id="WP_274722109.1">
    <property type="nucleotide sequence ID" value="NZ_JARBFT010000003.1"/>
</dbReference>
<sequence length="178" mass="20508">MLACGISYISMLKVAVPVESVTSRWHDWPIVGQATLSWIWFDIYTAQLRTPTGQYQESQDVSPHPMALEITYLRAISRQELIEATQNQWRKLGIASTISQAWLANLQQIFPNLLSGDRLVYVSDGKDGEFFFYRQQEDERSIGKISDEAFNDAFLSIWLSPQTEYLMLRNQLIGVNRQ</sequence>